<proteinExistence type="predicted"/>
<dbReference type="Gene3D" id="1.20.1440.60">
    <property type="entry name" value="23S rRNA-intervening sequence"/>
    <property type="match status" value="1"/>
</dbReference>
<accession>A0A1F8F1E3</accession>
<comment type="caution">
    <text evidence="2">The sequence shown here is derived from an EMBL/GenBank/DDBJ whole genome shotgun (WGS) entry which is preliminary data.</text>
</comment>
<dbReference type="EMBL" id="MGJL01000031">
    <property type="protein sequence ID" value="OGN06962.1"/>
    <property type="molecule type" value="Genomic_DNA"/>
</dbReference>
<gene>
    <name evidence="2" type="ORF">A2750_02705</name>
</gene>
<dbReference type="AlphaFoldDB" id="A0A1F8F1E3"/>
<dbReference type="Proteomes" id="UP000178023">
    <property type="component" value="Unassembled WGS sequence"/>
</dbReference>
<reference evidence="2 3" key="1">
    <citation type="journal article" date="2016" name="Nat. Commun.">
        <title>Thousands of microbial genomes shed light on interconnected biogeochemical processes in an aquifer system.</title>
        <authorList>
            <person name="Anantharaman K."/>
            <person name="Brown C.T."/>
            <person name="Hug L.A."/>
            <person name="Sharon I."/>
            <person name="Castelle C.J."/>
            <person name="Probst A.J."/>
            <person name="Thomas B.C."/>
            <person name="Singh A."/>
            <person name="Wilkins M.J."/>
            <person name="Karaoz U."/>
            <person name="Brodie E.L."/>
            <person name="Williams K.H."/>
            <person name="Hubbard S.S."/>
            <person name="Banfield J.F."/>
        </authorList>
    </citation>
    <scope>NUCLEOTIDE SEQUENCE [LARGE SCALE GENOMIC DNA]</scope>
</reference>
<evidence type="ECO:0000259" key="1">
    <source>
        <dbReference type="Pfam" id="PF22296"/>
    </source>
</evidence>
<name>A0A1F8F1E3_9BACT</name>
<dbReference type="CDD" id="cd16376">
    <property type="entry name" value="Avd_like"/>
    <property type="match status" value="1"/>
</dbReference>
<dbReference type="Pfam" id="PF22296">
    <property type="entry name" value="bAvd"/>
    <property type="match status" value="1"/>
</dbReference>
<dbReference type="InterPro" id="IPR055360">
    <property type="entry name" value="bAvd"/>
</dbReference>
<protein>
    <recommendedName>
        <fullName evidence="1">bAvd-like domain-containing protein</fullName>
    </recommendedName>
</protein>
<evidence type="ECO:0000313" key="3">
    <source>
        <dbReference type="Proteomes" id="UP000178023"/>
    </source>
</evidence>
<dbReference type="InterPro" id="IPR036583">
    <property type="entry name" value="23S_rRNA_IVS_sf"/>
</dbReference>
<feature type="domain" description="bAvd-like" evidence="1">
    <location>
        <begin position="4"/>
        <end position="106"/>
    </location>
</feature>
<organism evidence="2 3">
    <name type="scientific">Candidatus Yanofskybacteria bacterium RIFCSPHIGHO2_01_FULL_45_42</name>
    <dbReference type="NCBI Taxonomy" id="1802671"/>
    <lineage>
        <taxon>Bacteria</taxon>
        <taxon>Candidatus Yanofskyibacteriota</taxon>
    </lineage>
</organism>
<sequence length="119" mass="13756">MPLLQKVKAVYLVWFQYYQIIPKAHRHTLGQQIDDIWIEVIKVIATASFLPKQEKITYVRSAIQRVDTLKVLFMVLWESGSLQNNQYAVLSVKIEEIGKMLGGWQGQLVKQNSPQKGEK</sequence>
<dbReference type="SUPFAM" id="SSF158446">
    <property type="entry name" value="IVS-encoded protein-like"/>
    <property type="match status" value="1"/>
</dbReference>
<evidence type="ECO:0000313" key="2">
    <source>
        <dbReference type="EMBL" id="OGN06962.1"/>
    </source>
</evidence>